<organism evidence="5 6">
    <name type="scientific">Desulfosporosinus fructosivorans</name>
    <dbReference type="NCBI Taxonomy" id="2018669"/>
    <lineage>
        <taxon>Bacteria</taxon>
        <taxon>Bacillati</taxon>
        <taxon>Bacillota</taxon>
        <taxon>Clostridia</taxon>
        <taxon>Eubacteriales</taxon>
        <taxon>Desulfitobacteriaceae</taxon>
        <taxon>Desulfosporosinus</taxon>
    </lineage>
</organism>
<evidence type="ECO:0000259" key="4">
    <source>
        <dbReference type="PROSITE" id="PS50995"/>
    </source>
</evidence>
<dbReference type="PROSITE" id="PS50995">
    <property type="entry name" value="HTH_MARR_2"/>
    <property type="match status" value="1"/>
</dbReference>
<sequence length="152" mass="17053">MQSVFDKYPYSLYIKLIAQKIREITDQLLLDYGLNTSQAILLWHINQSIEENIEINRKFLEKTMALSGPSVTNLLNGLEKGGFISRNNNPSDGRNLSIDVTAKAKHFINDKSSALSKSEELVTEGMSAAEKAMFVSLLTRAFENVDKQLSKP</sequence>
<reference evidence="5 6" key="1">
    <citation type="submission" date="2019-03" db="EMBL/GenBank/DDBJ databases">
        <title>Draft Genome Sequence of Desulfosporosinus fructosivorans Strain 63.6F, Isolated from Marine Sediment in the Baltic Sea.</title>
        <authorList>
            <person name="Hausmann B."/>
            <person name="Vandieken V."/>
            <person name="Pjevac P."/>
            <person name="Schreck K."/>
            <person name="Herbold C.W."/>
            <person name="Loy A."/>
        </authorList>
    </citation>
    <scope>NUCLEOTIDE SEQUENCE [LARGE SCALE GENOMIC DNA]</scope>
    <source>
        <strain evidence="5 6">63.6F</strain>
    </source>
</reference>
<dbReference type="PRINTS" id="PR00598">
    <property type="entry name" value="HTHMARR"/>
</dbReference>
<dbReference type="PANTHER" id="PTHR42756">
    <property type="entry name" value="TRANSCRIPTIONAL REGULATOR, MARR"/>
    <property type="match status" value="1"/>
</dbReference>
<dbReference type="AlphaFoldDB" id="A0A4Z0R516"/>
<evidence type="ECO:0000256" key="3">
    <source>
        <dbReference type="ARBA" id="ARBA00023163"/>
    </source>
</evidence>
<dbReference type="Proteomes" id="UP000298460">
    <property type="component" value="Unassembled WGS sequence"/>
</dbReference>
<proteinExistence type="predicted"/>
<dbReference type="Gene3D" id="1.10.10.10">
    <property type="entry name" value="Winged helix-like DNA-binding domain superfamily/Winged helix DNA-binding domain"/>
    <property type="match status" value="1"/>
</dbReference>
<dbReference type="GO" id="GO:0003677">
    <property type="term" value="F:DNA binding"/>
    <property type="evidence" value="ECO:0007669"/>
    <property type="project" value="UniProtKB-KW"/>
</dbReference>
<keyword evidence="3" id="KW-0804">Transcription</keyword>
<dbReference type="InterPro" id="IPR036390">
    <property type="entry name" value="WH_DNA-bd_sf"/>
</dbReference>
<dbReference type="InterPro" id="IPR000835">
    <property type="entry name" value="HTH_MarR-typ"/>
</dbReference>
<dbReference type="RefSeq" id="WP_135547150.1">
    <property type="nucleotide sequence ID" value="NZ_SPQQ01000004.1"/>
</dbReference>
<name>A0A4Z0R516_9FIRM</name>
<dbReference type="InterPro" id="IPR023187">
    <property type="entry name" value="Tscrpt_reg_MarR-type_CS"/>
</dbReference>
<comment type="caution">
    <text evidence="5">The sequence shown here is derived from an EMBL/GenBank/DDBJ whole genome shotgun (WGS) entry which is preliminary data.</text>
</comment>
<evidence type="ECO:0000313" key="6">
    <source>
        <dbReference type="Proteomes" id="UP000298460"/>
    </source>
</evidence>
<dbReference type="GO" id="GO:0003700">
    <property type="term" value="F:DNA-binding transcription factor activity"/>
    <property type="evidence" value="ECO:0007669"/>
    <property type="project" value="InterPro"/>
</dbReference>
<gene>
    <name evidence="5" type="ORF">E4K67_12375</name>
</gene>
<evidence type="ECO:0000256" key="1">
    <source>
        <dbReference type="ARBA" id="ARBA00023015"/>
    </source>
</evidence>
<keyword evidence="2" id="KW-0238">DNA-binding</keyword>
<evidence type="ECO:0000313" key="5">
    <source>
        <dbReference type="EMBL" id="TGE37539.1"/>
    </source>
</evidence>
<evidence type="ECO:0000256" key="2">
    <source>
        <dbReference type="ARBA" id="ARBA00023125"/>
    </source>
</evidence>
<dbReference type="SUPFAM" id="SSF46785">
    <property type="entry name" value="Winged helix' DNA-binding domain"/>
    <property type="match status" value="1"/>
</dbReference>
<dbReference type="Pfam" id="PF01047">
    <property type="entry name" value="MarR"/>
    <property type="match status" value="1"/>
</dbReference>
<dbReference type="PANTHER" id="PTHR42756:SF1">
    <property type="entry name" value="TRANSCRIPTIONAL REPRESSOR OF EMRAB OPERON"/>
    <property type="match status" value="1"/>
</dbReference>
<dbReference type="InterPro" id="IPR036388">
    <property type="entry name" value="WH-like_DNA-bd_sf"/>
</dbReference>
<feature type="domain" description="HTH marR-type" evidence="4">
    <location>
        <begin position="7"/>
        <end position="143"/>
    </location>
</feature>
<keyword evidence="6" id="KW-1185">Reference proteome</keyword>
<keyword evidence="1" id="KW-0805">Transcription regulation</keyword>
<dbReference type="EMBL" id="SPQQ01000004">
    <property type="protein sequence ID" value="TGE37539.1"/>
    <property type="molecule type" value="Genomic_DNA"/>
</dbReference>
<accession>A0A4Z0R516</accession>
<dbReference type="PROSITE" id="PS01117">
    <property type="entry name" value="HTH_MARR_1"/>
    <property type="match status" value="1"/>
</dbReference>
<protein>
    <submittedName>
        <fullName evidence="5">MarR family transcriptional regulator</fullName>
    </submittedName>
</protein>
<dbReference type="OrthoDB" id="2612963at2"/>
<dbReference type="SMART" id="SM00347">
    <property type="entry name" value="HTH_MARR"/>
    <property type="match status" value="1"/>
</dbReference>